<dbReference type="KEGG" id="pfj:MYCFIDRAFT_85502"/>
<name>M3B2S2_PSEFD</name>
<sequence length="681" mass="78256">MPPYVAPGPPSRSFPKELRTPHEKRQRLAFLRRSVLQDAYILEVIERHLPTRYQKFALLDAVDARDGYVQLVRAGPVLLHTHPLFSRLVLRKIEPALVAQYSTLQTVQQRQSFIRVSINIDNPAHQQEMRRFLREIFDGTATLPGGIANRCSDCWRRMQAFHLDGTIRRCRACAERYFGSVKHTIESLDRRICGFFKLPPPWMSGSFKTNTAPFDYDPSFPVFFEPGTENELALNIHEVEWKDLLAIPLATLKRNWVKYCLEKTISHAAAIHSFHFQNHLAKEPRYPDPYGLRVALHQANGSDIDLFCPLDAYGIWSAGFEDLKKFFARRICQNDEVKKLRSFLRAASDQDFESRLVPRTVRMRLDPLDQLETVMRDQFRPCLGVYAEMVLDATVRPAPYGGVVLDWCNDNALPTGQPCLHDDCDGLQPPFSLVEQAFISQAHATEQDAQAHDIWQRVAQVLSRFRIVLASMIQREAMAIYQDNKEQPWREWIELVCGEAVVNNEGNFTTLGEQVRNSAPFDQDYQNLEAWSMGRNVAQRVRFMVHVGAEEFWRTFMRSPMFLRLAKTYLKEKQVLILVPNTNLSNSGYVPGWIIDAWKLLDIKVNGGTFDAGMLMFKGVWESPSKRIAVIKWSFHDIPESANSARGRERVPVTERIDTVCMKDLYDNSAEPPLEGRTKAI</sequence>
<dbReference type="GeneID" id="19342355"/>
<dbReference type="HOGENOM" id="CLU_403906_0_0_1"/>
<reference evidence="2 3" key="1">
    <citation type="journal article" date="2012" name="PLoS Pathog.">
        <title>Diverse lifestyles and strategies of plant pathogenesis encoded in the genomes of eighteen Dothideomycetes fungi.</title>
        <authorList>
            <person name="Ohm R.A."/>
            <person name="Feau N."/>
            <person name="Henrissat B."/>
            <person name="Schoch C.L."/>
            <person name="Horwitz B.A."/>
            <person name="Barry K.W."/>
            <person name="Condon B.J."/>
            <person name="Copeland A.C."/>
            <person name="Dhillon B."/>
            <person name="Glaser F."/>
            <person name="Hesse C.N."/>
            <person name="Kosti I."/>
            <person name="LaButti K."/>
            <person name="Lindquist E.A."/>
            <person name="Lucas S."/>
            <person name="Salamov A.A."/>
            <person name="Bradshaw R.E."/>
            <person name="Ciuffetti L."/>
            <person name="Hamelin R.C."/>
            <person name="Kema G.H.J."/>
            <person name="Lawrence C."/>
            <person name="Scott J.A."/>
            <person name="Spatafora J.W."/>
            <person name="Turgeon B.G."/>
            <person name="de Wit P.J.G.M."/>
            <person name="Zhong S."/>
            <person name="Goodwin S.B."/>
            <person name="Grigoriev I.V."/>
        </authorList>
    </citation>
    <scope>NUCLEOTIDE SEQUENCE [LARGE SCALE GENOMIC DNA]</scope>
    <source>
        <strain evidence="2 3">CIRAD86</strain>
    </source>
</reference>
<dbReference type="VEuPathDB" id="FungiDB:MYCFIDRAFT_85502"/>
<evidence type="ECO:0000313" key="2">
    <source>
        <dbReference type="EMBL" id="EME83663.1"/>
    </source>
</evidence>
<accession>M3B2S2</accession>
<protein>
    <submittedName>
        <fullName evidence="2">Uncharacterized protein</fullName>
    </submittedName>
</protein>
<gene>
    <name evidence="2" type="ORF">MYCFIDRAFT_85502</name>
</gene>
<dbReference type="OrthoDB" id="3643980at2759"/>
<proteinExistence type="predicted"/>
<keyword evidence="3" id="KW-1185">Reference proteome</keyword>
<feature type="region of interest" description="Disordered" evidence="1">
    <location>
        <begin position="1"/>
        <end position="21"/>
    </location>
</feature>
<feature type="compositionally biased region" description="Pro residues" evidence="1">
    <location>
        <begin position="1"/>
        <end position="12"/>
    </location>
</feature>
<evidence type="ECO:0000313" key="3">
    <source>
        <dbReference type="Proteomes" id="UP000016932"/>
    </source>
</evidence>
<dbReference type="Proteomes" id="UP000016932">
    <property type="component" value="Unassembled WGS sequence"/>
</dbReference>
<dbReference type="AlphaFoldDB" id="M3B2S2"/>
<organism evidence="2 3">
    <name type="scientific">Pseudocercospora fijiensis (strain CIRAD86)</name>
    <name type="common">Black leaf streak disease fungus</name>
    <name type="synonym">Mycosphaerella fijiensis</name>
    <dbReference type="NCBI Taxonomy" id="383855"/>
    <lineage>
        <taxon>Eukaryota</taxon>
        <taxon>Fungi</taxon>
        <taxon>Dikarya</taxon>
        <taxon>Ascomycota</taxon>
        <taxon>Pezizomycotina</taxon>
        <taxon>Dothideomycetes</taxon>
        <taxon>Dothideomycetidae</taxon>
        <taxon>Mycosphaerellales</taxon>
        <taxon>Mycosphaerellaceae</taxon>
        <taxon>Pseudocercospora</taxon>
    </lineage>
</organism>
<evidence type="ECO:0000256" key="1">
    <source>
        <dbReference type="SAM" id="MobiDB-lite"/>
    </source>
</evidence>
<dbReference type="RefSeq" id="XP_007926830.1">
    <property type="nucleotide sequence ID" value="XM_007928639.1"/>
</dbReference>
<dbReference type="EMBL" id="KB446558">
    <property type="protein sequence ID" value="EME83663.1"/>
    <property type="molecule type" value="Genomic_DNA"/>
</dbReference>